<dbReference type="Gene3D" id="3.30.70.1060">
    <property type="entry name" value="Dimeric alpha+beta barrel"/>
    <property type="match status" value="1"/>
</dbReference>
<organism evidence="3 4">
    <name type="scientific">Rhodoferax ferrireducens</name>
    <dbReference type="NCBI Taxonomy" id="192843"/>
    <lineage>
        <taxon>Bacteria</taxon>
        <taxon>Pseudomonadati</taxon>
        <taxon>Pseudomonadota</taxon>
        <taxon>Betaproteobacteria</taxon>
        <taxon>Burkholderiales</taxon>
        <taxon>Comamonadaceae</taxon>
        <taxon>Rhodoferax</taxon>
    </lineage>
</organism>
<dbReference type="PANTHER" id="PTHR35174">
    <property type="entry name" value="BLL7171 PROTEIN-RELATED"/>
    <property type="match status" value="1"/>
</dbReference>
<keyword evidence="4" id="KW-1185">Reference proteome</keyword>
<evidence type="ECO:0000313" key="4">
    <source>
        <dbReference type="Proteomes" id="UP001180487"/>
    </source>
</evidence>
<dbReference type="InterPro" id="IPR011008">
    <property type="entry name" value="Dimeric_a/b-barrel"/>
</dbReference>
<evidence type="ECO:0000313" key="3">
    <source>
        <dbReference type="EMBL" id="MDR7376128.1"/>
    </source>
</evidence>
<evidence type="ECO:0000256" key="1">
    <source>
        <dbReference type="ARBA" id="ARBA00007689"/>
    </source>
</evidence>
<dbReference type="Proteomes" id="UP001180487">
    <property type="component" value="Unassembled WGS sequence"/>
</dbReference>
<gene>
    <name evidence="3" type="ORF">J2X19_000786</name>
</gene>
<evidence type="ECO:0000259" key="2">
    <source>
        <dbReference type="Pfam" id="PF03795"/>
    </source>
</evidence>
<dbReference type="InterPro" id="IPR005545">
    <property type="entry name" value="YCII"/>
</dbReference>
<feature type="domain" description="YCII-related" evidence="2">
    <location>
        <begin position="14"/>
        <end position="112"/>
    </location>
</feature>
<comment type="similarity">
    <text evidence="1">Belongs to the YciI family.</text>
</comment>
<sequence>MPYMLLILEPTEQRRSRSEAEGRAVYQRMLDFGADLQARGLLLASESLASQASATRIQRQDGRVQRMDGPFAEAKEMVGGFFLLDCQSFEEAVAIAATCPAAEWCTVEVRALAPCFEDAT</sequence>
<dbReference type="EMBL" id="JAVDXT010000001">
    <property type="protein sequence ID" value="MDR7376128.1"/>
    <property type="molecule type" value="Genomic_DNA"/>
</dbReference>
<proteinExistence type="inferred from homology"/>
<protein>
    <recommendedName>
        <fullName evidence="2">YCII-related domain-containing protein</fullName>
    </recommendedName>
</protein>
<dbReference type="PANTHER" id="PTHR35174:SF3">
    <property type="entry name" value="BLL7171 PROTEIN"/>
    <property type="match status" value="1"/>
</dbReference>
<name>A0ABU2C467_9BURK</name>
<dbReference type="SUPFAM" id="SSF54909">
    <property type="entry name" value="Dimeric alpha+beta barrel"/>
    <property type="match status" value="1"/>
</dbReference>
<dbReference type="RefSeq" id="WP_310370851.1">
    <property type="nucleotide sequence ID" value="NZ_JAVDXT010000001.1"/>
</dbReference>
<comment type="caution">
    <text evidence="3">The sequence shown here is derived from an EMBL/GenBank/DDBJ whole genome shotgun (WGS) entry which is preliminary data.</text>
</comment>
<reference evidence="3 4" key="1">
    <citation type="submission" date="2023-07" db="EMBL/GenBank/DDBJ databases">
        <title>Sorghum-associated microbial communities from plants grown in Nebraska, USA.</title>
        <authorList>
            <person name="Schachtman D."/>
        </authorList>
    </citation>
    <scope>NUCLEOTIDE SEQUENCE [LARGE SCALE GENOMIC DNA]</scope>
    <source>
        <strain evidence="3 4">BE313</strain>
    </source>
</reference>
<accession>A0ABU2C467</accession>
<dbReference type="Pfam" id="PF03795">
    <property type="entry name" value="YCII"/>
    <property type="match status" value="1"/>
</dbReference>